<accession>A0A182M7Q6</accession>
<keyword evidence="4 10" id="KW-0808">Transferase</keyword>
<keyword evidence="13" id="KW-1185">Reference proteome</keyword>
<dbReference type="Gene3D" id="1.10.275.20">
    <property type="entry name" value="Choline/Carnitine o-acyltransferase"/>
    <property type="match status" value="1"/>
</dbReference>
<dbReference type="Gene3D" id="1.20.1280.180">
    <property type="match status" value="1"/>
</dbReference>
<dbReference type="PANTHER" id="PTHR22589">
    <property type="entry name" value="CARNITINE O-ACYLTRANSFERASE"/>
    <property type="match status" value="1"/>
</dbReference>
<dbReference type="PANTHER" id="PTHR22589:SF16">
    <property type="entry name" value="CARNITINE O-PALMITOYLTRANSFERASE 2, MITOCHONDRIAL"/>
    <property type="match status" value="1"/>
</dbReference>
<dbReference type="STRING" id="139723.A0A182M7Q6"/>
<dbReference type="Gene3D" id="3.30.559.70">
    <property type="entry name" value="Choline/Carnitine o-acyltransferase, domain 2"/>
    <property type="match status" value="1"/>
</dbReference>
<evidence type="ECO:0000259" key="11">
    <source>
        <dbReference type="Pfam" id="PF00755"/>
    </source>
</evidence>
<organism evidence="12 13">
    <name type="scientific">Anopheles culicifacies</name>
    <dbReference type="NCBI Taxonomy" id="139723"/>
    <lineage>
        <taxon>Eukaryota</taxon>
        <taxon>Metazoa</taxon>
        <taxon>Ecdysozoa</taxon>
        <taxon>Arthropoda</taxon>
        <taxon>Hexapoda</taxon>
        <taxon>Insecta</taxon>
        <taxon>Pterygota</taxon>
        <taxon>Neoptera</taxon>
        <taxon>Endopterygota</taxon>
        <taxon>Diptera</taxon>
        <taxon>Nematocera</taxon>
        <taxon>Culicoidea</taxon>
        <taxon>Culicidae</taxon>
        <taxon>Anophelinae</taxon>
        <taxon>Anopheles</taxon>
        <taxon>culicifacies species complex</taxon>
    </lineage>
</organism>
<dbReference type="VEuPathDB" id="VectorBase:ACUA011555"/>
<feature type="domain" description="Choline/carnitine acyltransferase" evidence="11">
    <location>
        <begin position="52"/>
        <end position="648"/>
    </location>
</feature>
<dbReference type="EnsemblMetazoa" id="ACUA011555-RA">
    <property type="protein sequence ID" value="ACUA011555-PA"/>
    <property type="gene ID" value="ACUA011555"/>
</dbReference>
<evidence type="ECO:0000256" key="8">
    <source>
        <dbReference type="ARBA" id="ARBA00048999"/>
    </source>
</evidence>
<dbReference type="InterPro" id="IPR042231">
    <property type="entry name" value="Cho/carn_acyl_trans_2"/>
</dbReference>
<dbReference type="GO" id="GO:0005739">
    <property type="term" value="C:mitochondrion"/>
    <property type="evidence" value="ECO:0007669"/>
    <property type="project" value="TreeGrafter"/>
</dbReference>
<dbReference type="InterPro" id="IPR000542">
    <property type="entry name" value="Carn_acyl_trans"/>
</dbReference>
<keyword evidence="6" id="KW-0443">Lipid metabolism</keyword>
<dbReference type="FunFam" id="1.10.275.20:FF:000001">
    <property type="entry name" value="carnitine O-palmitoyltransferase 2, mitochondrial"/>
    <property type="match status" value="1"/>
</dbReference>
<evidence type="ECO:0000256" key="6">
    <source>
        <dbReference type="ARBA" id="ARBA00023098"/>
    </source>
</evidence>
<protein>
    <recommendedName>
        <fullName evidence="11">Choline/carnitine acyltransferase domain-containing protein</fullName>
    </recommendedName>
</protein>
<keyword evidence="7 10" id="KW-0012">Acyltransferase</keyword>
<dbReference type="EMBL" id="AXCM01000345">
    <property type="status" value="NOT_ANNOTATED_CDS"/>
    <property type="molecule type" value="Genomic_DNA"/>
</dbReference>
<proteinExistence type="inferred from homology"/>
<evidence type="ECO:0000313" key="13">
    <source>
        <dbReference type="Proteomes" id="UP000075883"/>
    </source>
</evidence>
<keyword evidence="3" id="KW-0813">Transport</keyword>
<dbReference type="Pfam" id="PF00755">
    <property type="entry name" value="Carn_acyltransf"/>
    <property type="match status" value="1"/>
</dbReference>
<evidence type="ECO:0000256" key="3">
    <source>
        <dbReference type="ARBA" id="ARBA00022448"/>
    </source>
</evidence>
<comment type="catalytic activity">
    <reaction evidence="8">
        <text>4,8-dimethylnonanoyl-CoA + (R)-carnitine = O-4,8-dimethylnonanoyl-(R)-carnitine + CoA</text>
        <dbReference type="Rhea" id="RHEA:44860"/>
        <dbReference type="ChEBI" id="CHEBI:16347"/>
        <dbReference type="ChEBI" id="CHEBI:57287"/>
        <dbReference type="ChEBI" id="CHEBI:77061"/>
        <dbReference type="ChEBI" id="CHEBI:84654"/>
    </reaction>
</comment>
<dbReference type="GO" id="GO:0006635">
    <property type="term" value="P:fatty acid beta-oxidation"/>
    <property type="evidence" value="ECO:0007669"/>
    <property type="project" value="UniProtKB-UniPathway"/>
</dbReference>
<dbReference type="InterPro" id="IPR042572">
    <property type="entry name" value="Carn_acyl_trans_N"/>
</dbReference>
<comment type="pathway">
    <text evidence="1">Lipid metabolism; fatty acid beta-oxidation.</text>
</comment>
<dbReference type="UniPathway" id="UPA00659"/>
<evidence type="ECO:0000256" key="2">
    <source>
        <dbReference type="ARBA" id="ARBA00005232"/>
    </source>
</evidence>
<dbReference type="Gene3D" id="3.30.559.10">
    <property type="entry name" value="Chloramphenicol acetyltransferase-like domain"/>
    <property type="match status" value="1"/>
</dbReference>
<evidence type="ECO:0000256" key="7">
    <source>
        <dbReference type="ARBA" id="ARBA00023315"/>
    </source>
</evidence>
<name>A0A182M7Q6_9DIPT</name>
<evidence type="ECO:0000256" key="5">
    <source>
        <dbReference type="ARBA" id="ARBA00022832"/>
    </source>
</evidence>
<evidence type="ECO:0000256" key="10">
    <source>
        <dbReference type="RuleBase" id="RU003801"/>
    </source>
</evidence>
<evidence type="ECO:0000256" key="9">
    <source>
        <dbReference type="PIRSR" id="PIRSR600542-1"/>
    </source>
</evidence>
<comment type="similarity">
    <text evidence="2 10">Belongs to the carnitine/choline acetyltransferase family.</text>
</comment>
<evidence type="ECO:0000256" key="4">
    <source>
        <dbReference type="ARBA" id="ARBA00022679"/>
    </source>
</evidence>
<keyword evidence="5" id="KW-0276">Fatty acid metabolism</keyword>
<evidence type="ECO:0000313" key="12">
    <source>
        <dbReference type="EnsemblMetazoa" id="ACUA011555-PA"/>
    </source>
</evidence>
<sequence>MLRVPKTQWVTSLANATRCQSTSARRTTGDEYQYLQRSKIPMLHFQPSLPRLPIPELEKTCARYLAAQEPILTTDAFERTKQAVKQFSQEDGPKLQALLKEFDAKNKHTSYISEPWFDMYLRDRVPLPLNYNPLLMMNPDPRPAFNEPVLRTTNLVISSLRFMKSLRAKTLEPEVFHLNPAKSDTPMFRTVTSLMPSIISTYVAYTFKAYPLDMSQYEGLFGGTRIPELGKDRIYRNGSTRHVLVLRKGNMYAVDVLDAEGNIEQPATLLARFGRLFSDKKPPAADPLGLLTTENRDTWATARAHLVQLGNNAKSLEMVDSALFCLCLDDSTINPDNPIPAIREFLFGDGTNRWFDKSFSLIVAKDGTAGINFEHSWGDGVAVLRYFQEIFKETTTAPFAEVGLEGVDKHSNDAIVPIEFTLDDRVKAAIRTAENNHNAVVDSLDINYMKYEGINKSFCKKQRISPDSVMQLGFQLAYYKQHGKFVATYESCSTAAFRHGRTETMRPCTLATKAFCEEMERRDGAQKKKTAAELREMMNQCSTVHGQLTRDAAMGQGFDRHLFGLKHTAQRNGLALPALYQDPAYAAINHNILSTSTLSSPALLAGGFGPVVKDGYGIGYNIQDGYLGSVVTSYKPHSNGREFVDCLRAAYEDINKVLSATGPSSKEQ</sequence>
<dbReference type="InterPro" id="IPR023213">
    <property type="entry name" value="CAT-like_dom_sf"/>
</dbReference>
<reference evidence="13" key="1">
    <citation type="submission" date="2013-09" db="EMBL/GenBank/DDBJ databases">
        <title>The Genome Sequence of Anopheles culicifacies species A.</title>
        <authorList>
            <consortium name="The Broad Institute Genomics Platform"/>
            <person name="Neafsey D.E."/>
            <person name="Besansky N."/>
            <person name="Howell P."/>
            <person name="Walton C."/>
            <person name="Young S.K."/>
            <person name="Zeng Q."/>
            <person name="Gargeya S."/>
            <person name="Fitzgerald M."/>
            <person name="Haas B."/>
            <person name="Abouelleil A."/>
            <person name="Allen A.W."/>
            <person name="Alvarado L."/>
            <person name="Arachchi H.M."/>
            <person name="Berlin A.M."/>
            <person name="Chapman S.B."/>
            <person name="Gainer-Dewar J."/>
            <person name="Goldberg J."/>
            <person name="Griggs A."/>
            <person name="Gujja S."/>
            <person name="Hansen M."/>
            <person name="Howarth C."/>
            <person name="Imamovic A."/>
            <person name="Ireland A."/>
            <person name="Larimer J."/>
            <person name="McCowan C."/>
            <person name="Murphy C."/>
            <person name="Pearson M."/>
            <person name="Poon T.W."/>
            <person name="Priest M."/>
            <person name="Roberts A."/>
            <person name="Saif S."/>
            <person name="Shea T."/>
            <person name="Sisk P."/>
            <person name="Sykes S."/>
            <person name="Wortman J."/>
            <person name="Nusbaum C."/>
            <person name="Birren B."/>
        </authorList>
    </citation>
    <scope>NUCLEOTIDE SEQUENCE [LARGE SCALE GENOMIC DNA]</scope>
    <source>
        <strain evidence="13">A-37</strain>
    </source>
</reference>
<reference evidence="12" key="2">
    <citation type="submission" date="2020-05" db="UniProtKB">
        <authorList>
            <consortium name="EnsemblMetazoa"/>
        </authorList>
    </citation>
    <scope>IDENTIFICATION</scope>
    <source>
        <strain evidence="12">A-37</strain>
    </source>
</reference>
<dbReference type="GO" id="GO:0004095">
    <property type="term" value="F:carnitine O-palmitoyltransferase activity"/>
    <property type="evidence" value="ECO:0007669"/>
    <property type="project" value="TreeGrafter"/>
</dbReference>
<feature type="active site" description="Proton acceptor" evidence="9">
    <location>
        <position position="375"/>
    </location>
</feature>
<dbReference type="InterPro" id="IPR039551">
    <property type="entry name" value="Cho/carn_acyl_trans"/>
</dbReference>
<dbReference type="PROSITE" id="PS00440">
    <property type="entry name" value="ACYLTRANSF_C_2"/>
    <property type="match status" value="1"/>
</dbReference>
<evidence type="ECO:0000256" key="1">
    <source>
        <dbReference type="ARBA" id="ARBA00005005"/>
    </source>
</evidence>
<dbReference type="Proteomes" id="UP000075883">
    <property type="component" value="Unassembled WGS sequence"/>
</dbReference>
<dbReference type="SUPFAM" id="SSF52777">
    <property type="entry name" value="CoA-dependent acyltransferases"/>
    <property type="match status" value="2"/>
</dbReference>
<dbReference type="AlphaFoldDB" id="A0A182M7Q6"/>